<dbReference type="VEuPathDB" id="FungiDB:SJAG_04180"/>
<dbReference type="Proteomes" id="UP000001744">
    <property type="component" value="Unassembled WGS sequence"/>
</dbReference>
<dbReference type="SUPFAM" id="SSF48452">
    <property type="entry name" value="TPR-like"/>
    <property type="match status" value="1"/>
</dbReference>
<sequence>MAELDVLLSAAKEKLLQSEVSEALSLAEQATKLCTEKDSRPYELLGEVFAEQGEFDKAKAAFEESIRLAKSSNNEDLGYEKYLWMAQMGQQGEPSLELYNKGISILEILAQKQQGNADELAEIRKKLVGAYCGIAELFMTDLCMREDAEQQCEHFTDLALKMDPSSAEALQTFASMRISQQRVDDAKAALKKCIDIIFNAEPDVELPVYAVRTSIAKLLIEIGMHDEAHQLLMLLQKEDDQIVDTWYLLGWNCYVEAEELQENSAPHEEIEGLLVDARSYFLITLATYEKTAWDDEGILNHTKEVLSVLDTLNLPSVDESGAIEEAIEEEWETSEDEMEEDH</sequence>
<gene>
    <name evidence="3" type="primary">acl4</name>
    <name evidence="2" type="ORF">SJAG_04180</name>
</gene>
<dbReference type="GeneID" id="7050575"/>
<feature type="repeat" description="TPR" evidence="1">
    <location>
        <begin position="39"/>
        <end position="72"/>
    </location>
</feature>
<dbReference type="RefSeq" id="XP_002175299.1">
    <property type="nucleotide sequence ID" value="XM_002175263.1"/>
</dbReference>
<keyword evidence="1" id="KW-0802">TPR repeat</keyword>
<accession>B6K652</accession>
<dbReference type="JaponicusDB" id="SJAG_04180">
    <property type="gene designation" value="acl4"/>
</dbReference>
<dbReference type="PROSITE" id="PS50005">
    <property type="entry name" value="TPR"/>
    <property type="match status" value="1"/>
</dbReference>
<dbReference type="HOGENOM" id="CLU_040959_2_1_1"/>
<dbReference type="CDD" id="cd24142">
    <property type="entry name" value="ACL4-like"/>
    <property type="match status" value="1"/>
</dbReference>
<dbReference type="EMBL" id="KE651167">
    <property type="protein sequence ID" value="EEB09006.1"/>
    <property type="molecule type" value="Genomic_DNA"/>
</dbReference>
<organism evidence="2 4">
    <name type="scientific">Schizosaccharomyces japonicus (strain yFS275 / FY16936)</name>
    <name type="common">Fission yeast</name>
    <dbReference type="NCBI Taxonomy" id="402676"/>
    <lineage>
        <taxon>Eukaryota</taxon>
        <taxon>Fungi</taxon>
        <taxon>Dikarya</taxon>
        <taxon>Ascomycota</taxon>
        <taxon>Taphrinomycotina</taxon>
        <taxon>Schizosaccharomycetes</taxon>
        <taxon>Schizosaccharomycetales</taxon>
        <taxon>Schizosaccharomycetaceae</taxon>
        <taxon>Schizosaccharomyces</taxon>
    </lineage>
</organism>
<reference evidence="2 4" key="1">
    <citation type="journal article" date="2011" name="Science">
        <title>Comparative functional genomics of the fission yeasts.</title>
        <authorList>
            <person name="Rhind N."/>
            <person name="Chen Z."/>
            <person name="Yassour M."/>
            <person name="Thompson D.A."/>
            <person name="Haas B.J."/>
            <person name="Habib N."/>
            <person name="Wapinski I."/>
            <person name="Roy S."/>
            <person name="Lin M.F."/>
            <person name="Heiman D.I."/>
            <person name="Young S.K."/>
            <person name="Furuya K."/>
            <person name="Guo Y."/>
            <person name="Pidoux A."/>
            <person name="Chen H.M."/>
            <person name="Robbertse B."/>
            <person name="Goldberg J.M."/>
            <person name="Aoki K."/>
            <person name="Bayne E.H."/>
            <person name="Berlin A.M."/>
            <person name="Desjardins C.A."/>
            <person name="Dobbs E."/>
            <person name="Dukaj L."/>
            <person name="Fan L."/>
            <person name="FitzGerald M.G."/>
            <person name="French C."/>
            <person name="Gujja S."/>
            <person name="Hansen K."/>
            <person name="Keifenheim D."/>
            <person name="Levin J.Z."/>
            <person name="Mosher R.A."/>
            <person name="Mueller C.A."/>
            <person name="Pfiffner J."/>
            <person name="Priest M."/>
            <person name="Russ C."/>
            <person name="Smialowska A."/>
            <person name="Swoboda P."/>
            <person name="Sykes S.M."/>
            <person name="Vaughn M."/>
            <person name="Vengrova S."/>
            <person name="Yoder R."/>
            <person name="Zeng Q."/>
            <person name="Allshire R."/>
            <person name="Baulcombe D."/>
            <person name="Birren B.W."/>
            <person name="Brown W."/>
            <person name="Ekwall K."/>
            <person name="Kellis M."/>
            <person name="Leatherwood J."/>
            <person name="Levin H."/>
            <person name="Margalit H."/>
            <person name="Martienssen R."/>
            <person name="Nieduszynski C.A."/>
            <person name="Spatafora J.W."/>
            <person name="Friedman N."/>
            <person name="Dalgaard J.Z."/>
            <person name="Baumann P."/>
            <person name="Niki H."/>
            <person name="Regev A."/>
            <person name="Nusbaum C."/>
        </authorList>
    </citation>
    <scope>NUCLEOTIDE SEQUENCE [LARGE SCALE GENOMIC DNA]</scope>
    <source>
        <strain evidence="4">yFS275 / FY16936</strain>
    </source>
</reference>
<evidence type="ECO:0000313" key="2">
    <source>
        <dbReference type="EMBL" id="EEB09006.1"/>
    </source>
</evidence>
<dbReference type="Gene3D" id="1.25.40.10">
    <property type="entry name" value="Tetratricopeptide repeat domain"/>
    <property type="match status" value="2"/>
</dbReference>
<protein>
    <submittedName>
        <fullName evidence="2">Fungal protein</fullName>
    </submittedName>
</protein>
<evidence type="ECO:0000313" key="4">
    <source>
        <dbReference type="Proteomes" id="UP000001744"/>
    </source>
</evidence>
<keyword evidence="4" id="KW-1185">Reference proteome</keyword>
<evidence type="ECO:0000256" key="1">
    <source>
        <dbReference type="PROSITE-ProRule" id="PRU00339"/>
    </source>
</evidence>
<dbReference type="eggNOG" id="ENOG502QSAH">
    <property type="taxonomic scope" value="Eukaryota"/>
</dbReference>
<dbReference type="AlphaFoldDB" id="B6K652"/>
<name>B6K652_SCHJY</name>
<dbReference type="InterPro" id="IPR019734">
    <property type="entry name" value="TPR_rpt"/>
</dbReference>
<dbReference type="STRING" id="402676.B6K652"/>
<proteinExistence type="predicted"/>
<dbReference type="InterPro" id="IPR011990">
    <property type="entry name" value="TPR-like_helical_dom_sf"/>
</dbReference>
<dbReference type="OrthoDB" id="1914839at2759"/>
<dbReference type="OMA" id="ETYMTDL"/>
<dbReference type="Pfam" id="PF13181">
    <property type="entry name" value="TPR_8"/>
    <property type="match status" value="1"/>
</dbReference>
<evidence type="ECO:0000313" key="3">
    <source>
        <dbReference type="JaponicusDB" id="SJAG_04180"/>
    </source>
</evidence>